<organism evidence="3 4">
    <name type="scientific">Flexivirga caeni</name>
    <dbReference type="NCBI Taxonomy" id="2294115"/>
    <lineage>
        <taxon>Bacteria</taxon>
        <taxon>Bacillati</taxon>
        <taxon>Actinomycetota</taxon>
        <taxon>Actinomycetes</taxon>
        <taxon>Micrococcales</taxon>
        <taxon>Dermacoccaceae</taxon>
        <taxon>Flexivirga</taxon>
    </lineage>
</organism>
<evidence type="ECO:0000256" key="2">
    <source>
        <dbReference type="SAM" id="MobiDB-lite"/>
    </source>
</evidence>
<keyword evidence="3" id="KW-0255">Endonuclease</keyword>
<gene>
    <name evidence="3" type="ORF">EFY87_18930</name>
</gene>
<evidence type="ECO:0000256" key="1">
    <source>
        <dbReference type="SAM" id="Coils"/>
    </source>
</evidence>
<dbReference type="EMBL" id="RJJQ01000027">
    <property type="protein sequence ID" value="RNI17886.1"/>
    <property type="molecule type" value="Genomic_DNA"/>
</dbReference>
<dbReference type="Proteomes" id="UP000271678">
    <property type="component" value="Unassembled WGS sequence"/>
</dbReference>
<dbReference type="GO" id="GO:0004519">
    <property type="term" value="F:endonuclease activity"/>
    <property type="evidence" value="ECO:0007669"/>
    <property type="project" value="UniProtKB-KW"/>
</dbReference>
<accession>A0A3M9LX47</accession>
<dbReference type="AlphaFoldDB" id="A0A3M9LX47"/>
<comment type="caution">
    <text evidence="3">The sequence shown here is derived from an EMBL/GenBank/DDBJ whole genome shotgun (WGS) entry which is preliminary data.</text>
</comment>
<keyword evidence="3" id="KW-0378">Hydrolase</keyword>
<evidence type="ECO:0000313" key="4">
    <source>
        <dbReference type="Proteomes" id="UP000271678"/>
    </source>
</evidence>
<keyword evidence="4" id="KW-1185">Reference proteome</keyword>
<sequence>MIDRVLAPPDRTHGVNDTDGEGSDPGVPLSQNGFRARIRRQLALAEGAARDAERQREQALASRDAVTFPARDGSAQFAVSGDAVRVFTAQQRVTNLAKTARAAGDERTLAQLRADIATDLLIRGVVPGDEHLGAAPAGKLHVIVNLASILPDQDEAADVAEVPAHGFLSPAQVRQVAIKAGSTWARLVTDPVTGVVIDAANTYRVPAGMARLVKARDHTCRAPGDCGVSAAEADLDHDTAYQPGAQTPAAGGTHPANLHAAHRGHHQAKTGRFWSSAQHEDASITWRTLTRRVTTTPSDHHRPEDHSPPAVSWAEQRFGIHLALTQEPDLHRSVFTDIDDMRVLTDVAEEHEPHRRQTGRIQIFRCYDDIRVEYPEPPPPF</sequence>
<protein>
    <submittedName>
        <fullName evidence="3">HNH endonuclease</fullName>
    </submittedName>
</protein>
<feature type="region of interest" description="Disordered" evidence="2">
    <location>
        <begin position="1"/>
        <end position="31"/>
    </location>
</feature>
<evidence type="ECO:0000313" key="3">
    <source>
        <dbReference type="EMBL" id="RNI17886.1"/>
    </source>
</evidence>
<name>A0A3M9LX47_9MICO</name>
<dbReference type="RefSeq" id="WP_123273043.1">
    <property type="nucleotide sequence ID" value="NZ_RJJQ01000027.1"/>
</dbReference>
<proteinExistence type="predicted"/>
<keyword evidence="3" id="KW-0540">Nuclease</keyword>
<feature type="coiled-coil region" evidence="1">
    <location>
        <begin position="35"/>
        <end position="62"/>
    </location>
</feature>
<keyword evidence="1" id="KW-0175">Coiled coil</keyword>
<dbReference type="OrthoDB" id="3261064at2"/>
<reference evidence="3 4" key="1">
    <citation type="submission" date="2018-11" db="EMBL/GenBank/DDBJ databases">
        <title>Draft genome of Simplicispira Flexivirga sp. BO-16.</title>
        <authorList>
            <person name="Im W.T."/>
        </authorList>
    </citation>
    <scope>NUCLEOTIDE SEQUENCE [LARGE SCALE GENOMIC DNA]</scope>
    <source>
        <strain evidence="3 4">BO-16</strain>
    </source>
</reference>